<dbReference type="Pfam" id="PF00975">
    <property type="entry name" value="Thioesterase"/>
    <property type="match status" value="1"/>
</dbReference>
<dbReference type="Proteomes" id="UP001518872">
    <property type="component" value="Unassembled WGS sequence"/>
</dbReference>
<protein>
    <submittedName>
        <fullName evidence="4">Thioesterase</fullName>
    </submittedName>
</protein>
<evidence type="ECO:0000313" key="4">
    <source>
        <dbReference type="EMBL" id="MBM7076092.1"/>
    </source>
</evidence>
<feature type="domain" description="Thioesterase TesA-like" evidence="3">
    <location>
        <begin position="33"/>
        <end position="255"/>
    </location>
</feature>
<dbReference type="PANTHER" id="PTHR11487">
    <property type="entry name" value="THIOESTERASE"/>
    <property type="match status" value="1"/>
</dbReference>
<evidence type="ECO:0000313" key="5">
    <source>
        <dbReference type="Proteomes" id="UP001518872"/>
    </source>
</evidence>
<dbReference type="EMBL" id="JAFEUC010000002">
    <property type="protein sequence ID" value="MBM7076092.1"/>
    <property type="molecule type" value="Genomic_DNA"/>
</dbReference>
<evidence type="ECO:0000256" key="1">
    <source>
        <dbReference type="ARBA" id="ARBA00007169"/>
    </source>
</evidence>
<dbReference type="InterPro" id="IPR020802">
    <property type="entry name" value="TesA-like"/>
</dbReference>
<dbReference type="InterPro" id="IPR001031">
    <property type="entry name" value="Thioesterase"/>
</dbReference>
<evidence type="ECO:0000256" key="2">
    <source>
        <dbReference type="ARBA" id="ARBA00022801"/>
    </source>
</evidence>
<reference evidence="4 5" key="1">
    <citation type="submission" date="2021-02" db="EMBL/GenBank/DDBJ databases">
        <authorList>
            <person name="Ra J.-S."/>
        </authorList>
    </citation>
    <scope>NUCLEOTIDE SEQUENCE [LARGE SCALE GENOMIC DNA]</scope>
    <source>
        <strain evidence="4 5">MMS20-R1-14</strain>
    </source>
</reference>
<accession>A0ABS2IP19</accession>
<dbReference type="SMART" id="SM00824">
    <property type="entry name" value="PKS_TE"/>
    <property type="match status" value="1"/>
</dbReference>
<dbReference type="SUPFAM" id="SSF53474">
    <property type="entry name" value="alpha/beta-Hydrolases"/>
    <property type="match status" value="1"/>
</dbReference>
<keyword evidence="5" id="KW-1185">Reference proteome</keyword>
<dbReference type="InterPro" id="IPR012223">
    <property type="entry name" value="TEII"/>
</dbReference>
<evidence type="ECO:0000259" key="3">
    <source>
        <dbReference type="SMART" id="SM00824"/>
    </source>
</evidence>
<sequence length="258" mass="28121">MTTTAANVPYRTDEPDLWLRRFGTRSSGGPTLICLPHAGGAATFFRPLVGLLAAEVDVTCVQYPGRQDRRGEPPVDTIDALADLLTEVILPTVRGPVAFFGHSMGAILGFEVVLRLEQLGVAPLRLFASGRRAPGVSRHETVHLRDDRGLLADVAELSGTEDDVFADEELTAMVLPAIRADYRAIETYAPRPGVPRLRCPVTALHGTSDPRVDLADARAWAGHTDGGFRLQPFPGDHFFLLRQWTPVARAIRTDLRLG</sequence>
<comment type="caution">
    <text evidence="4">The sequence shown here is derived from an EMBL/GenBank/DDBJ whole genome shotgun (WGS) entry which is preliminary data.</text>
</comment>
<dbReference type="PANTHER" id="PTHR11487:SF0">
    <property type="entry name" value="S-ACYL FATTY ACID SYNTHASE THIOESTERASE, MEDIUM CHAIN"/>
    <property type="match status" value="1"/>
</dbReference>
<gene>
    <name evidence="4" type="ORF">JQX11_06995</name>
</gene>
<dbReference type="RefSeq" id="WP_204924115.1">
    <property type="nucleotide sequence ID" value="NZ_JAFEUC010000002.1"/>
</dbReference>
<name>A0ABS2IP19_9ACTN</name>
<comment type="similarity">
    <text evidence="1">Belongs to the thioesterase family.</text>
</comment>
<keyword evidence="2" id="KW-0378">Hydrolase</keyword>
<dbReference type="InterPro" id="IPR029058">
    <property type="entry name" value="AB_hydrolase_fold"/>
</dbReference>
<organism evidence="4 5">
    <name type="scientific">Micromonospora humida</name>
    <dbReference type="NCBI Taxonomy" id="2809018"/>
    <lineage>
        <taxon>Bacteria</taxon>
        <taxon>Bacillati</taxon>
        <taxon>Actinomycetota</taxon>
        <taxon>Actinomycetes</taxon>
        <taxon>Micromonosporales</taxon>
        <taxon>Micromonosporaceae</taxon>
        <taxon>Micromonospora</taxon>
    </lineage>
</organism>
<proteinExistence type="inferred from homology"/>
<dbReference type="Gene3D" id="3.40.50.1820">
    <property type="entry name" value="alpha/beta hydrolase"/>
    <property type="match status" value="1"/>
</dbReference>